<keyword evidence="2" id="KW-1185">Reference proteome</keyword>
<dbReference type="EMBL" id="JAUTXU010000025">
    <property type="protein sequence ID" value="KAK3719611.1"/>
    <property type="molecule type" value="Genomic_DNA"/>
</dbReference>
<organism evidence="1 2">
    <name type="scientific">Vermiconidia calcicola</name>
    <dbReference type="NCBI Taxonomy" id="1690605"/>
    <lineage>
        <taxon>Eukaryota</taxon>
        <taxon>Fungi</taxon>
        <taxon>Dikarya</taxon>
        <taxon>Ascomycota</taxon>
        <taxon>Pezizomycotina</taxon>
        <taxon>Dothideomycetes</taxon>
        <taxon>Dothideomycetidae</taxon>
        <taxon>Mycosphaerellales</taxon>
        <taxon>Extremaceae</taxon>
        <taxon>Vermiconidia</taxon>
    </lineage>
</organism>
<sequence>MHEELPAEKEGSVQAVTHSHKAVSLWTSIRKYPRITAWSFSLSLGILLWGYDLVIVGTVASIPAFQRVFGRPYEDRWIISSSWLAVWAISSNIGLMAGSVVFGWAQDRIGRRWSLAVTSLICSVSVAICYVADLPVSIEARRGVFFLAKTIQGFAIGGIMCTTQTWLSEVVPTELRGSLMSIFPIFKLLGQLVGALVCFSVIESDSKSSYRLCFATQWPFSAPLTILALLLPESPAWLLRKGREAAAIKAMLRLRGRGKDGSTLHADTAVRHLRETIDGEGTQIEKATYVDCFKTIQRRRTAIVCFAEFIPLLFGLQLLGSASYFLQQIGLDAETGVLLQVIGIAIGILASCVTFYTSSKFGRRTLVLGSLGAISILWLGVGVSGSWQNTFTAVGMMLVIFFAGIGAWPATYAIASEASALRLRAKTQGLGWFAYGLGTMIFGLIMPYLYNPDAANLGSKTAYVYFALAGLGVVATFFFIPEMKGRKNHEIDKLFDLRVSARKFKRWELDDSGSV</sequence>
<comment type="caution">
    <text evidence="1">The sequence shown here is derived from an EMBL/GenBank/DDBJ whole genome shotgun (WGS) entry which is preliminary data.</text>
</comment>
<dbReference type="Proteomes" id="UP001281147">
    <property type="component" value="Unassembled WGS sequence"/>
</dbReference>
<proteinExistence type="predicted"/>
<reference evidence="1" key="1">
    <citation type="submission" date="2023-07" db="EMBL/GenBank/DDBJ databases">
        <title>Black Yeasts Isolated from many extreme environments.</title>
        <authorList>
            <person name="Coleine C."/>
            <person name="Stajich J.E."/>
            <person name="Selbmann L."/>
        </authorList>
    </citation>
    <scope>NUCLEOTIDE SEQUENCE</scope>
    <source>
        <strain evidence="1">CCFEE 5714</strain>
    </source>
</reference>
<protein>
    <submittedName>
        <fullName evidence="1">Uncharacterized protein</fullName>
    </submittedName>
</protein>
<evidence type="ECO:0000313" key="1">
    <source>
        <dbReference type="EMBL" id="KAK3719611.1"/>
    </source>
</evidence>
<evidence type="ECO:0000313" key="2">
    <source>
        <dbReference type="Proteomes" id="UP001281147"/>
    </source>
</evidence>
<name>A0ACC3NMB8_9PEZI</name>
<gene>
    <name evidence="1" type="ORF">LTR37_004148</name>
</gene>
<accession>A0ACC3NMB8</accession>